<dbReference type="GO" id="GO:0003677">
    <property type="term" value="F:DNA binding"/>
    <property type="evidence" value="ECO:0007669"/>
    <property type="project" value="UniProtKB-KW"/>
</dbReference>
<keyword evidence="6" id="KW-1185">Reference proteome</keyword>
<dbReference type="InterPro" id="IPR036390">
    <property type="entry name" value="WH_DNA-bd_sf"/>
</dbReference>
<keyword evidence="2" id="KW-0238">DNA-binding</keyword>
<sequence>MVLKCNYIASRRGARIARHNMMKNETCPVARSVDIIGDRWSLLIVRDAFDGMSRFSDFQRSLGMARNILSDRLQKLVAAGILRTQAASDGTAYQEYVLTEKGERLFPLVVALRQWGERYLFASGEPHSVLIDKRTLQAVPPMAPTAEDGAPLLPSATEVRKVQADG</sequence>
<evidence type="ECO:0000259" key="4">
    <source>
        <dbReference type="PROSITE" id="PS51118"/>
    </source>
</evidence>
<keyword evidence="3" id="KW-0804">Transcription</keyword>
<name>A0A7Z8ZC48_RAOTE</name>
<gene>
    <name evidence="5" type="primary">yybR_2</name>
    <name evidence="5" type="ORF">NCTC9997_03990</name>
</gene>
<dbReference type="Pfam" id="PF01638">
    <property type="entry name" value="HxlR"/>
    <property type="match status" value="1"/>
</dbReference>
<protein>
    <submittedName>
        <fullName evidence="5">HxlR family transcriptional regulator</fullName>
    </submittedName>
</protein>
<dbReference type="InterPro" id="IPR036388">
    <property type="entry name" value="WH-like_DNA-bd_sf"/>
</dbReference>
<evidence type="ECO:0000313" key="5">
    <source>
        <dbReference type="EMBL" id="VED51845.1"/>
    </source>
</evidence>
<keyword evidence="1" id="KW-0805">Transcription regulation</keyword>
<dbReference type="PANTHER" id="PTHR33204:SF18">
    <property type="entry name" value="TRANSCRIPTIONAL REGULATORY PROTEIN"/>
    <property type="match status" value="1"/>
</dbReference>
<dbReference type="EMBL" id="LR134253">
    <property type="protein sequence ID" value="VED51845.1"/>
    <property type="molecule type" value="Genomic_DNA"/>
</dbReference>
<dbReference type="Gene3D" id="1.10.10.10">
    <property type="entry name" value="Winged helix-like DNA-binding domain superfamily/Winged helix DNA-binding domain"/>
    <property type="match status" value="1"/>
</dbReference>
<proteinExistence type="predicted"/>
<dbReference type="SUPFAM" id="SSF46785">
    <property type="entry name" value="Winged helix' DNA-binding domain"/>
    <property type="match status" value="1"/>
</dbReference>
<feature type="domain" description="HTH hxlR-type" evidence="4">
    <location>
        <begin position="27"/>
        <end position="124"/>
    </location>
</feature>
<dbReference type="Proteomes" id="UP000267630">
    <property type="component" value="Chromosome 3"/>
</dbReference>
<dbReference type="PANTHER" id="PTHR33204">
    <property type="entry name" value="TRANSCRIPTIONAL REGULATOR, MARR FAMILY"/>
    <property type="match status" value="1"/>
</dbReference>
<evidence type="ECO:0000256" key="3">
    <source>
        <dbReference type="ARBA" id="ARBA00023163"/>
    </source>
</evidence>
<dbReference type="PROSITE" id="PS51118">
    <property type="entry name" value="HTH_HXLR"/>
    <property type="match status" value="1"/>
</dbReference>
<reference evidence="5 6" key="1">
    <citation type="submission" date="2018-12" db="EMBL/GenBank/DDBJ databases">
        <authorList>
            <consortium name="Pathogen Informatics"/>
        </authorList>
    </citation>
    <scope>NUCLEOTIDE SEQUENCE [LARGE SCALE GENOMIC DNA]</scope>
    <source>
        <strain evidence="5 6">NCTC9997</strain>
    </source>
</reference>
<dbReference type="InterPro" id="IPR002577">
    <property type="entry name" value="HTH_HxlR"/>
</dbReference>
<organism evidence="5 6">
    <name type="scientific">Raoultella terrigena</name>
    <name type="common">Klebsiella terrigena</name>
    <dbReference type="NCBI Taxonomy" id="577"/>
    <lineage>
        <taxon>Bacteria</taxon>
        <taxon>Pseudomonadati</taxon>
        <taxon>Pseudomonadota</taxon>
        <taxon>Gammaproteobacteria</taxon>
        <taxon>Enterobacterales</taxon>
        <taxon>Enterobacteriaceae</taxon>
        <taxon>Klebsiella/Raoultella group</taxon>
        <taxon>Raoultella</taxon>
    </lineage>
</organism>
<accession>A0A7Z8ZC48</accession>
<evidence type="ECO:0000313" key="6">
    <source>
        <dbReference type="Proteomes" id="UP000267630"/>
    </source>
</evidence>
<evidence type="ECO:0000256" key="2">
    <source>
        <dbReference type="ARBA" id="ARBA00023125"/>
    </source>
</evidence>
<evidence type="ECO:0000256" key="1">
    <source>
        <dbReference type="ARBA" id="ARBA00023015"/>
    </source>
</evidence>
<dbReference type="AlphaFoldDB" id="A0A7Z8ZC48"/>